<dbReference type="InterPro" id="IPR047575">
    <property type="entry name" value="Sm"/>
</dbReference>
<name>A0A4Y7N6T2_9CRUS</name>
<evidence type="ECO:0000256" key="10">
    <source>
        <dbReference type="ARBA" id="ARBA00067758"/>
    </source>
</evidence>
<protein>
    <recommendedName>
        <fullName evidence="10">U6 snRNA-associated Sm-like protein LSm3</fullName>
    </recommendedName>
</protein>
<feature type="compositionally biased region" description="Basic and acidic residues" evidence="11">
    <location>
        <begin position="927"/>
        <end position="938"/>
    </location>
</feature>
<dbReference type="SUPFAM" id="SSF50182">
    <property type="entry name" value="Sm-like ribonucleoproteins"/>
    <property type="match status" value="1"/>
</dbReference>
<dbReference type="GO" id="GO:0005730">
    <property type="term" value="C:nucleolus"/>
    <property type="evidence" value="ECO:0007669"/>
    <property type="project" value="TreeGrafter"/>
</dbReference>
<comment type="subcellular location">
    <subcellularLocation>
        <location evidence="1">Nucleus</location>
    </subcellularLocation>
</comment>
<dbReference type="GO" id="GO:0003714">
    <property type="term" value="F:transcription corepressor activity"/>
    <property type="evidence" value="ECO:0007669"/>
    <property type="project" value="TreeGrafter"/>
</dbReference>
<evidence type="ECO:0000256" key="3">
    <source>
        <dbReference type="ARBA" id="ARBA00006850"/>
    </source>
</evidence>
<evidence type="ECO:0000256" key="11">
    <source>
        <dbReference type="SAM" id="MobiDB-lite"/>
    </source>
</evidence>
<organism evidence="13">
    <name type="scientific">Daphnia sinensis</name>
    <dbReference type="NCBI Taxonomy" id="1820382"/>
    <lineage>
        <taxon>Eukaryota</taxon>
        <taxon>Metazoa</taxon>
        <taxon>Ecdysozoa</taxon>
        <taxon>Arthropoda</taxon>
        <taxon>Crustacea</taxon>
        <taxon>Branchiopoda</taxon>
        <taxon>Diplostraca</taxon>
        <taxon>Cladocera</taxon>
        <taxon>Anomopoda</taxon>
        <taxon>Daphniidae</taxon>
        <taxon>Daphnia</taxon>
        <taxon>Daphnia similis group</taxon>
    </lineage>
</organism>
<dbReference type="PANTHER" id="PTHR12687:SF4">
    <property type="entry name" value="NUCLEOLAR COMPLEX PROTEIN 2 HOMOLOG"/>
    <property type="match status" value="1"/>
</dbReference>
<dbReference type="CDD" id="cd01730">
    <property type="entry name" value="LSm3"/>
    <property type="match status" value="1"/>
</dbReference>
<comment type="similarity">
    <text evidence="2">Belongs to the NOC2 family.</text>
</comment>
<dbReference type="GO" id="GO:0120115">
    <property type="term" value="C:Lsm2-8 complex"/>
    <property type="evidence" value="ECO:0007669"/>
    <property type="project" value="UniProtKB-ARBA"/>
</dbReference>
<keyword evidence="9" id="KW-0687">Ribonucleoprotein</keyword>
<evidence type="ECO:0000256" key="5">
    <source>
        <dbReference type="ARBA" id="ARBA00022728"/>
    </source>
</evidence>
<dbReference type="GO" id="GO:0030691">
    <property type="term" value="C:Noc2p-Noc3p complex"/>
    <property type="evidence" value="ECO:0007669"/>
    <property type="project" value="TreeGrafter"/>
</dbReference>
<dbReference type="SMART" id="SM00651">
    <property type="entry name" value="Sm"/>
    <property type="match status" value="1"/>
</dbReference>
<keyword evidence="8" id="KW-0539">Nucleus</keyword>
<evidence type="ECO:0000313" key="13">
    <source>
        <dbReference type="EMBL" id="SVE88523.1"/>
    </source>
</evidence>
<evidence type="ECO:0000256" key="4">
    <source>
        <dbReference type="ARBA" id="ARBA00022664"/>
    </source>
</evidence>
<dbReference type="InterPro" id="IPR001163">
    <property type="entry name" value="Sm_dom_euk/arc"/>
</dbReference>
<evidence type="ECO:0000256" key="6">
    <source>
        <dbReference type="ARBA" id="ARBA00022884"/>
    </source>
</evidence>
<evidence type="ECO:0000256" key="8">
    <source>
        <dbReference type="ARBA" id="ARBA00023242"/>
    </source>
</evidence>
<gene>
    <name evidence="13" type="primary">EOG090X02MG</name>
</gene>
<feature type="compositionally biased region" description="Basic and acidic residues" evidence="11">
    <location>
        <begin position="851"/>
        <end position="885"/>
    </location>
</feature>
<comment type="similarity">
    <text evidence="3">Belongs to the snRNP Sm proteins family.</text>
</comment>
<evidence type="ECO:0000256" key="9">
    <source>
        <dbReference type="ARBA" id="ARBA00023274"/>
    </source>
</evidence>
<keyword evidence="7" id="KW-0508">mRNA splicing</keyword>
<dbReference type="InterPro" id="IPR034105">
    <property type="entry name" value="Lsm3"/>
</dbReference>
<dbReference type="InterPro" id="IPR010920">
    <property type="entry name" value="LSM_dom_sf"/>
</dbReference>
<dbReference type="AlphaFoldDB" id="A0A4Y7N6T2"/>
<dbReference type="GO" id="GO:0005654">
    <property type="term" value="C:nucleoplasm"/>
    <property type="evidence" value="ECO:0007669"/>
    <property type="project" value="TreeGrafter"/>
</dbReference>
<feature type="compositionally biased region" description="Acidic residues" evidence="11">
    <location>
        <begin position="176"/>
        <end position="243"/>
    </location>
</feature>
<feature type="compositionally biased region" description="Acidic residues" evidence="11">
    <location>
        <begin position="827"/>
        <end position="850"/>
    </location>
</feature>
<dbReference type="GO" id="GO:0003723">
    <property type="term" value="F:RNA binding"/>
    <property type="evidence" value="ECO:0007669"/>
    <property type="project" value="UniProtKB-KW"/>
</dbReference>
<evidence type="ECO:0000259" key="12">
    <source>
        <dbReference type="PROSITE" id="PS52002"/>
    </source>
</evidence>
<feature type="region of interest" description="Disordered" evidence="11">
    <location>
        <begin position="804"/>
        <end position="938"/>
    </location>
</feature>
<evidence type="ECO:0000256" key="1">
    <source>
        <dbReference type="ARBA" id="ARBA00004123"/>
    </source>
</evidence>
<dbReference type="GO" id="GO:0042393">
    <property type="term" value="F:histone binding"/>
    <property type="evidence" value="ECO:0007669"/>
    <property type="project" value="TreeGrafter"/>
</dbReference>
<keyword evidence="4" id="KW-0507">mRNA processing</keyword>
<dbReference type="GO" id="GO:0042273">
    <property type="term" value="P:ribosomal large subunit biogenesis"/>
    <property type="evidence" value="ECO:0007669"/>
    <property type="project" value="TreeGrafter"/>
</dbReference>
<dbReference type="EMBL" id="LR018904">
    <property type="protein sequence ID" value="SVE88523.1"/>
    <property type="molecule type" value="mRNA"/>
</dbReference>
<sequence length="938" mass="106919">MADENETSAPVITVEEPLDLIRLSLDERIYVKMRNERELRGRLHAYDQHLNMVLGEVEETVTTVEIDEETYEEVYRTTKRNIPMLFVRGDGVILVSPPMRGVFIMKKQSKTNVKFVGKTKREPIKKTTQGKTSKLNGSSAASVDKKWAKLSLDEFINSSASEDNTSSVEDGSVLSDVEEEESGSEEQNEMDSGDEEMDEGDEEMDEEDEDMDEEDEDMDEEDEDMDEADENSEDESGDDLDEDAAIKKHKQTLEKLKNTDPEFYQFLSENDRELLDFGSSDSEDDERGGQVHELPKPEELEVGSDESDFEDQESAAKRQKNVITQSMVDKWQQELQDPKSMRTIVDVVSAFRSAVHSVTEEKEGATRFVVKGSAAFNAVVRICIVDLIPALKRFLKSPPDEKLNLDKCKSWTKLRLHVKSYLADVIRLLGSLTESSLLSVILKHIHQLIPFYAAFIKLSRVLCKRLVTVWCSAEDTIRVLAFLSILRLARTMPGQLLEPVIKAMYLSYARNCKFTSPSTWPVINFMRRSLVELMALQEALTYKHAFLYIRQLAIHLRNAITSNKKDAIMTVYNWQFVHCLHLWGALLGALPDSQLLRPLLYPLVQIAIGTINLVPTGKYYPLRFQIVSILNQLSSDTGTYIPTVSFLLEVFLNHKFEKKPSKVSMKPLELSCVLRVSQSQMGESGYRDAIIDLLYDHLLETLQCQSHSSAFPEIALPVILQLKQFIKKSTMANYTKKMKQLMEKIQETAQFVEKQRSQVHFDLADTKAVLALENQIKQSGTPLTNYHNSWKKMRDREMAIKIAKKPENDRDAGIPVMKKTVLQSKDDESDADGEFDELFPSDLSEDEDDENRFLLKEEREVKTKSKNQDEKKKEKEKKTQPEEPKKKVKTKAAKAAAATEDEEIGEGEDIADEVTDFNMSEDDESEHEDHAGESDEDD</sequence>
<dbReference type="GO" id="GO:0005681">
    <property type="term" value="C:spliceosomal complex"/>
    <property type="evidence" value="ECO:0007669"/>
    <property type="project" value="UniProtKB-KW"/>
</dbReference>
<feature type="region of interest" description="Disordered" evidence="11">
    <location>
        <begin position="118"/>
        <end position="143"/>
    </location>
</feature>
<feature type="region of interest" description="Disordered" evidence="11">
    <location>
        <begin position="275"/>
        <end position="320"/>
    </location>
</feature>
<dbReference type="Pfam" id="PF01423">
    <property type="entry name" value="LSM"/>
    <property type="match status" value="1"/>
</dbReference>
<feature type="compositionally biased region" description="Polar residues" evidence="11">
    <location>
        <begin position="126"/>
        <end position="141"/>
    </location>
</feature>
<dbReference type="PANTHER" id="PTHR12687">
    <property type="entry name" value="NUCLEOLAR COMPLEX 2 AND RAD4-RELATED"/>
    <property type="match status" value="1"/>
</dbReference>
<feature type="compositionally biased region" description="Low complexity" evidence="11">
    <location>
        <begin position="166"/>
        <end position="175"/>
    </location>
</feature>
<reference evidence="13" key="1">
    <citation type="submission" date="2018-08" db="EMBL/GenBank/DDBJ databases">
        <authorList>
            <person name="Cornetti L."/>
        </authorList>
    </citation>
    <scope>NUCLEOTIDE SEQUENCE</scope>
    <source>
        <strain evidence="13">RU-NOV1-01</strain>
    </source>
</reference>
<dbReference type="Gene3D" id="2.30.30.100">
    <property type="match status" value="1"/>
</dbReference>
<feature type="compositionally biased region" description="Acidic residues" evidence="11">
    <location>
        <begin position="300"/>
        <end position="313"/>
    </location>
</feature>
<dbReference type="GO" id="GO:0030690">
    <property type="term" value="C:Noc1p-Noc2p complex"/>
    <property type="evidence" value="ECO:0007669"/>
    <property type="project" value="TreeGrafter"/>
</dbReference>
<feature type="region of interest" description="Disordered" evidence="11">
    <location>
        <begin position="160"/>
        <end position="259"/>
    </location>
</feature>
<dbReference type="PROSITE" id="PS52002">
    <property type="entry name" value="SM"/>
    <property type="match status" value="1"/>
</dbReference>
<feature type="compositionally biased region" description="Acidic residues" evidence="11">
    <location>
        <begin position="899"/>
        <end position="926"/>
    </location>
</feature>
<keyword evidence="6" id="KW-0694">RNA-binding</keyword>
<dbReference type="FunFam" id="2.30.30.100:FF:000007">
    <property type="entry name" value="U6 snRNA-associated Sm-like protein LSm3"/>
    <property type="match status" value="1"/>
</dbReference>
<feature type="domain" description="Sm" evidence="12">
    <location>
        <begin position="16"/>
        <end position="101"/>
    </location>
</feature>
<evidence type="ECO:0000256" key="2">
    <source>
        <dbReference type="ARBA" id="ARBA00005907"/>
    </source>
</evidence>
<feature type="compositionally biased region" description="Basic and acidic residues" evidence="11">
    <location>
        <begin position="287"/>
        <end position="299"/>
    </location>
</feature>
<evidence type="ECO:0000256" key="7">
    <source>
        <dbReference type="ARBA" id="ARBA00023187"/>
    </source>
</evidence>
<dbReference type="GO" id="GO:0000122">
    <property type="term" value="P:negative regulation of transcription by RNA polymerase II"/>
    <property type="evidence" value="ECO:0007669"/>
    <property type="project" value="TreeGrafter"/>
</dbReference>
<dbReference type="InterPro" id="IPR005343">
    <property type="entry name" value="Noc2"/>
</dbReference>
<dbReference type="GO" id="GO:0000398">
    <property type="term" value="P:mRNA splicing, via spliceosome"/>
    <property type="evidence" value="ECO:0007669"/>
    <property type="project" value="InterPro"/>
</dbReference>
<proteinExistence type="evidence at transcript level"/>
<accession>A0A4Y7N6T2</accession>
<keyword evidence="5" id="KW-0747">Spliceosome</keyword>
<dbReference type="Pfam" id="PF03715">
    <property type="entry name" value="Noc2"/>
    <property type="match status" value="1"/>
</dbReference>